<accession>A0A4Z0L3P0</accession>
<keyword evidence="2" id="KW-1185">Reference proteome</keyword>
<dbReference type="InterPro" id="IPR025345">
    <property type="entry name" value="DUF4249"/>
</dbReference>
<dbReference type="AlphaFoldDB" id="A0A4Z0L3P0"/>
<dbReference type="EMBL" id="SRLH01000008">
    <property type="protein sequence ID" value="TGD56961.1"/>
    <property type="molecule type" value="Genomic_DNA"/>
</dbReference>
<dbReference type="Pfam" id="PF14054">
    <property type="entry name" value="DUF4249"/>
    <property type="match status" value="1"/>
</dbReference>
<evidence type="ECO:0000313" key="1">
    <source>
        <dbReference type="EMBL" id="TGD56961.1"/>
    </source>
</evidence>
<name>A0A4Z0L3P0_9FLAO</name>
<dbReference type="PROSITE" id="PS51257">
    <property type="entry name" value="PROKAR_LIPOPROTEIN"/>
    <property type="match status" value="1"/>
</dbReference>
<dbReference type="OrthoDB" id="1062680at2"/>
<gene>
    <name evidence="1" type="ORF">E4635_14305</name>
</gene>
<protein>
    <submittedName>
        <fullName evidence="1">DUF4249 domain-containing protein</fullName>
    </submittedName>
</protein>
<comment type="caution">
    <text evidence="1">The sequence shown here is derived from an EMBL/GenBank/DDBJ whole genome shotgun (WGS) entry which is preliminary data.</text>
</comment>
<reference evidence="1 2" key="1">
    <citation type="submission" date="2019-04" db="EMBL/GenBank/DDBJ databases">
        <title>Flavobacterium sp. strain DS2-A Genome sequencing and assembly.</title>
        <authorList>
            <person name="Kim I."/>
        </authorList>
    </citation>
    <scope>NUCLEOTIDE SEQUENCE [LARGE SCALE GENOMIC DNA]</scope>
    <source>
        <strain evidence="1 2">DS2-A</strain>
    </source>
</reference>
<evidence type="ECO:0000313" key="2">
    <source>
        <dbReference type="Proteomes" id="UP000297407"/>
    </source>
</evidence>
<dbReference type="RefSeq" id="WP_135527385.1">
    <property type="nucleotide sequence ID" value="NZ_SRLH01000008.1"/>
</dbReference>
<proteinExistence type="predicted"/>
<sequence length="400" mass="45146">MRDRFLYYILFVSLLAASSCTEPYALQTNTYEDALVVEATLTNEFKKQEIRLTKTTRLEESAPAIETGAIVFVTDNMGNSYDFEESNGKYLSTTEFEALPGRIYQLHITTANGKSYTSTQEKLTTVNEMQSIIPSVVTRDGVRGVEMNVNSYDPTNTSKYYRYEYEETYKIIAPQWDDEKAILAPLVPGQPHQGILVVPRVGETRTCYTTKNSDEILLASTTGLSEDRVTFPIRFISNQNYIITHRYSILVRQYVQNLAAYTFYKTLKKISGNGSILSQTQPGYFNGNLKCTENPDEKVIGFFDVTTVSSKRIFFNYSDLFPGEPLPPYFTDCTIREFKFCFDQTADPACKGAALISIVGSGDLVYVDSSGNDTFFYMVAPPCGDCTRFSSNIKPPFWID</sequence>
<dbReference type="Proteomes" id="UP000297407">
    <property type="component" value="Unassembled WGS sequence"/>
</dbReference>
<organism evidence="1 2">
    <name type="scientific">Flavobacterium humi</name>
    <dbReference type="NCBI Taxonomy" id="2562683"/>
    <lineage>
        <taxon>Bacteria</taxon>
        <taxon>Pseudomonadati</taxon>
        <taxon>Bacteroidota</taxon>
        <taxon>Flavobacteriia</taxon>
        <taxon>Flavobacteriales</taxon>
        <taxon>Flavobacteriaceae</taxon>
        <taxon>Flavobacterium</taxon>
    </lineage>
</organism>